<dbReference type="KEGG" id="aman:B6F84_04680"/>
<feature type="transmembrane region" description="Helical" evidence="5">
    <location>
        <begin position="235"/>
        <end position="255"/>
    </location>
</feature>
<feature type="transmembrane region" description="Helical" evidence="5">
    <location>
        <begin position="86"/>
        <end position="110"/>
    </location>
</feature>
<feature type="transmembrane region" description="Helical" evidence="5">
    <location>
        <begin position="450"/>
        <end position="470"/>
    </location>
</feature>
<dbReference type="InterPro" id="IPR050367">
    <property type="entry name" value="APC_superfamily"/>
</dbReference>
<feature type="transmembrane region" description="Helical" evidence="5">
    <location>
        <begin position="490"/>
        <end position="510"/>
    </location>
</feature>
<evidence type="ECO:0000256" key="3">
    <source>
        <dbReference type="ARBA" id="ARBA00022989"/>
    </source>
</evidence>
<evidence type="ECO:0000256" key="1">
    <source>
        <dbReference type="ARBA" id="ARBA00004141"/>
    </source>
</evidence>
<dbReference type="Proteomes" id="UP000193404">
    <property type="component" value="Chromosome"/>
</dbReference>
<keyword evidence="2 5" id="KW-0812">Transmembrane</keyword>
<dbReference type="EMBL" id="CP020477">
    <property type="protein sequence ID" value="ARM75391.1"/>
    <property type="molecule type" value="Genomic_DNA"/>
</dbReference>
<name>A0A1W6JYJ8_9CREN</name>
<organism evidence="7 8">
    <name type="scientific">Acidianus manzaensis</name>
    <dbReference type="NCBI Taxonomy" id="282676"/>
    <lineage>
        <taxon>Archaea</taxon>
        <taxon>Thermoproteota</taxon>
        <taxon>Thermoprotei</taxon>
        <taxon>Sulfolobales</taxon>
        <taxon>Sulfolobaceae</taxon>
        <taxon>Acidianus</taxon>
    </lineage>
</organism>
<feature type="transmembrane region" description="Helical" evidence="5">
    <location>
        <begin position="335"/>
        <end position="365"/>
    </location>
</feature>
<comment type="subcellular location">
    <subcellularLocation>
        <location evidence="1">Membrane</location>
        <topology evidence="1">Multi-pass membrane protein</topology>
    </subcellularLocation>
</comment>
<keyword evidence="4 5" id="KW-0472">Membrane</keyword>
<dbReference type="RefSeq" id="WP_148691161.1">
    <property type="nucleotide sequence ID" value="NZ_CP020477.1"/>
</dbReference>
<dbReference type="Gene3D" id="1.20.1740.10">
    <property type="entry name" value="Amino acid/polyamine transporter I"/>
    <property type="match status" value="1"/>
</dbReference>
<dbReference type="PANTHER" id="PTHR42770:SF7">
    <property type="entry name" value="MEMBRANE PROTEIN"/>
    <property type="match status" value="1"/>
</dbReference>
<dbReference type="Pfam" id="PF00324">
    <property type="entry name" value="AA_permease"/>
    <property type="match status" value="1"/>
</dbReference>
<gene>
    <name evidence="7" type="ORF">B6F84_04680</name>
</gene>
<feature type="transmembrane region" description="Helical" evidence="5">
    <location>
        <begin position="152"/>
        <end position="171"/>
    </location>
</feature>
<dbReference type="OrthoDB" id="44092at2157"/>
<feature type="transmembrane region" description="Helical" evidence="5">
    <location>
        <begin position="177"/>
        <end position="197"/>
    </location>
</feature>
<reference evidence="7 8" key="1">
    <citation type="submission" date="2017-03" db="EMBL/GenBank/DDBJ databases">
        <title>Sulfur activation and transportation mechanism of thermophilic Archaea Acidianus manzaensis YN-25.</title>
        <authorList>
            <person name="Ma Y."/>
            <person name="Yang Y."/>
            <person name="Xia J."/>
        </authorList>
    </citation>
    <scope>NUCLEOTIDE SEQUENCE [LARGE SCALE GENOMIC DNA]</scope>
    <source>
        <strain evidence="7 8">YN-25</strain>
    </source>
</reference>
<dbReference type="InterPro" id="IPR004841">
    <property type="entry name" value="AA-permease/SLC12A_dom"/>
</dbReference>
<feature type="transmembrane region" description="Helical" evidence="5">
    <location>
        <begin position="410"/>
        <end position="429"/>
    </location>
</feature>
<evidence type="ECO:0000313" key="8">
    <source>
        <dbReference type="Proteomes" id="UP000193404"/>
    </source>
</evidence>
<evidence type="ECO:0000256" key="2">
    <source>
        <dbReference type="ARBA" id="ARBA00022692"/>
    </source>
</evidence>
<evidence type="ECO:0000313" key="7">
    <source>
        <dbReference type="EMBL" id="ARM75391.1"/>
    </source>
</evidence>
<keyword evidence="8" id="KW-1185">Reference proteome</keyword>
<dbReference type="PIRSF" id="PIRSF006060">
    <property type="entry name" value="AA_transporter"/>
    <property type="match status" value="1"/>
</dbReference>
<accession>A0A1W6JYJ8</accession>
<evidence type="ECO:0000256" key="4">
    <source>
        <dbReference type="ARBA" id="ARBA00023136"/>
    </source>
</evidence>
<proteinExistence type="predicted"/>
<dbReference type="GO" id="GO:0016020">
    <property type="term" value="C:membrane"/>
    <property type="evidence" value="ECO:0007669"/>
    <property type="project" value="UniProtKB-SubCell"/>
</dbReference>
<dbReference type="AlphaFoldDB" id="A0A1W6JYJ8"/>
<evidence type="ECO:0000256" key="5">
    <source>
        <dbReference type="SAM" id="Phobius"/>
    </source>
</evidence>
<protein>
    <recommendedName>
        <fullName evidence="6">Amino acid permease/ SLC12A domain-containing protein</fullName>
    </recommendedName>
</protein>
<dbReference type="GeneID" id="41590190"/>
<dbReference type="GO" id="GO:0055085">
    <property type="term" value="P:transmembrane transport"/>
    <property type="evidence" value="ECO:0007669"/>
    <property type="project" value="InterPro"/>
</dbReference>
<feature type="transmembrane region" description="Helical" evidence="5">
    <location>
        <begin position="386"/>
        <end position="404"/>
    </location>
</feature>
<evidence type="ECO:0000259" key="6">
    <source>
        <dbReference type="Pfam" id="PF00324"/>
    </source>
</evidence>
<dbReference type="STRING" id="282676.B6F84_04680"/>
<sequence>MSQENKVFARQSSGLTRTLSARDTFLLNFMYLAPAASIAYPLTFAFFFPGSNWILATIIGALMALPTAFMYYYIGMLTPKTAADYVYVSRYLGPIFGLMQALVNIFAYGIGLDVQTEQSLVIVPFIQSLGLSFHNSGLISLANAISSSQLDFFIFTTIMILIVGGILILSTKWIARIVSSLTILQIIGTIVIIVLLFDLGRAGFISSFNSLSTSLGGNTYQSIVSSYKLPISFDALGTFLLGIMIMGNLFIYNNAPVWVGGEVKKGEKTIKAGIIYSYLFAVLISIILVVSIVYTIGEKFFIETSEFGWATSSGGIPVAPYSLLAYVIIPVYNNLPILLIILISSLTWYISYAIIGGLTGTRAMVAASMDRLLPEKFVDISPKLKSPYFAVLVFLGIALLFNYLEIYQGFSLTLMFGVLSYMIFQYLIASLSAFKISKSKEIPSKIKGKLLISSILSAISIVVAVGSLIIYGGLTYTSSGFGYQLFSGNFIPSALLLAGIVIAAILWYVIAKVVRKKKGVNVDMVFTQIPPD</sequence>
<feature type="transmembrane region" description="Helical" evidence="5">
    <location>
        <begin position="53"/>
        <end position="74"/>
    </location>
</feature>
<feature type="transmembrane region" description="Helical" evidence="5">
    <location>
        <begin position="25"/>
        <end position="47"/>
    </location>
</feature>
<feature type="transmembrane region" description="Helical" evidence="5">
    <location>
        <begin position="275"/>
        <end position="295"/>
    </location>
</feature>
<dbReference type="PANTHER" id="PTHR42770">
    <property type="entry name" value="AMINO ACID TRANSPORTER-RELATED"/>
    <property type="match status" value="1"/>
</dbReference>
<keyword evidence="3 5" id="KW-1133">Transmembrane helix</keyword>
<feature type="domain" description="Amino acid permease/ SLC12A" evidence="6">
    <location>
        <begin position="52"/>
        <end position="502"/>
    </location>
</feature>